<feature type="region of interest" description="Disordered" evidence="1">
    <location>
        <begin position="1"/>
        <end position="49"/>
    </location>
</feature>
<dbReference type="AlphaFoldDB" id="A0A5B7CWQ6"/>
<feature type="compositionally biased region" description="Basic residues" evidence="1">
    <location>
        <begin position="1"/>
        <end position="11"/>
    </location>
</feature>
<comment type="caution">
    <text evidence="2">The sequence shown here is derived from an EMBL/GenBank/DDBJ whole genome shotgun (WGS) entry which is preliminary data.</text>
</comment>
<dbReference type="Proteomes" id="UP000324222">
    <property type="component" value="Unassembled WGS sequence"/>
</dbReference>
<keyword evidence="3" id="KW-1185">Reference proteome</keyword>
<evidence type="ECO:0000313" key="2">
    <source>
        <dbReference type="EMBL" id="MPC13545.1"/>
    </source>
</evidence>
<name>A0A5B7CWQ6_PORTR</name>
<evidence type="ECO:0000256" key="1">
    <source>
        <dbReference type="SAM" id="MobiDB-lite"/>
    </source>
</evidence>
<gene>
    <name evidence="2" type="ORF">E2C01_006283</name>
</gene>
<feature type="compositionally biased region" description="Basic and acidic residues" evidence="1">
    <location>
        <begin position="40"/>
        <end position="49"/>
    </location>
</feature>
<reference evidence="2 3" key="1">
    <citation type="submission" date="2019-05" db="EMBL/GenBank/DDBJ databases">
        <title>Another draft genome of Portunus trituberculatus and its Hox gene families provides insights of decapod evolution.</title>
        <authorList>
            <person name="Jeong J.-H."/>
            <person name="Song I."/>
            <person name="Kim S."/>
            <person name="Choi T."/>
            <person name="Kim D."/>
            <person name="Ryu S."/>
            <person name="Kim W."/>
        </authorList>
    </citation>
    <scope>NUCLEOTIDE SEQUENCE [LARGE SCALE GENOMIC DNA]</scope>
    <source>
        <tissue evidence="2">Muscle</tissue>
    </source>
</reference>
<proteinExistence type="predicted"/>
<sequence>MWKPPHSKRQSGKQTRASHNSRQRIPPHTLHTTTRPHPPRKSEIKWIDR</sequence>
<organism evidence="2 3">
    <name type="scientific">Portunus trituberculatus</name>
    <name type="common">Swimming crab</name>
    <name type="synonym">Neptunus trituberculatus</name>
    <dbReference type="NCBI Taxonomy" id="210409"/>
    <lineage>
        <taxon>Eukaryota</taxon>
        <taxon>Metazoa</taxon>
        <taxon>Ecdysozoa</taxon>
        <taxon>Arthropoda</taxon>
        <taxon>Crustacea</taxon>
        <taxon>Multicrustacea</taxon>
        <taxon>Malacostraca</taxon>
        <taxon>Eumalacostraca</taxon>
        <taxon>Eucarida</taxon>
        <taxon>Decapoda</taxon>
        <taxon>Pleocyemata</taxon>
        <taxon>Brachyura</taxon>
        <taxon>Eubrachyura</taxon>
        <taxon>Portunoidea</taxon>
        <taxon>Portunidae</taxon>
        <taxon>Portuninae</taxon>
        <taxon>Portunus</taxon>
    </lineage>
</organism>
<feature type="compositionally biased region" description="Low complexity" evidence="1">
    <location>
        <begin position="24"/>
        <end position="35"/>
    </location>
</feature>
<evidence type="ECO:0000313" key="3">
    <source>
        <dbReference type="Proteomes" id="UP000324222"/>
    </source>
</evidence>
<dbReference type="EMBL" id="VSRR010000289">
    <property type="protein sequence ID" value="MPC13545.1"/>
    <property type="molecule type" value="Genomic_DNA"/>
</dbReference>
<accession>A0A5B7CWQ6</accession>
<protein>
    <submittedName>
        <fullName evidence="2">Uncharacterized protein</fullName>
    </submittedName>
</protein>